<dbReference type="AlphaFoldDB" id="A0AAE0UJC2"/>
<feature type="compositionally biased region" description="Polar residues" evidence="1">
    <location>
        <begin position="145"/>
        <end position="157"/>
    </location>
</feature>
<evidence type="ECO:0000313" key="3">
    <source>
        <dbReference type="EMBL" id="KAK3508260.1"/>
    </source>
</evidence>
<feature type="region of interest" description="Disordered" evidence="1">
    <location>
        <begin position="24"/>
        <end position="127"/>
    </location>
</feature>
<evidence type="ECO:0000256" key="2">
    <source>
        <dbReference type="SAM" id="Phobius"/>
    </source>
</evidence>
<feature type="transmembrane region" description="Helical" evidence="2">
    <location>
        <begin position="203"/>
        <end position="228"/>
    </location>
</feature>
<evidence type="ECO:0000313" key="4">
    <source>
        <dbReference type="Proteomes" id="UP001274896"/>
    </source>
</evidence>
<feature type="compositionally biased region" description="Polar residues" evidence="1">
    <location>
        <begin position="55"/>
        <end position="69"/>
    </location>
</feature>
<proteinExistence type="predicted"/>
<keyword evidence="2" id="KW-1133">Transmembrane helix</keyword>
<accession>A0AAE0UJC2</accession>
<name>A0AAE0UJC2_9TELE</name>
<feature type="compositionally biased region" description="Polar residues" evidence="1">
    <location>
        <begin position="82"/>
        <end position="93"/>
    </location>
</feature>
<feature type="non-terminal residue" evidence="3">
    <location>
        <position position="256"/>
    </location>
</feature>
<protein>
    <submittedName>
        <fullName evidence="3">Uncharacterized protein</fullName>
    </submittedName>
</protein>
<feature type="transmembrane region" description="Helical" evidence="2">
    <location>
        <begin position="176"/>
        <end position="196"/>
    </location>
</feature>
<reference evidence="3" key="1">
    <citation type="submission" date="2023-06" db="EMBL/GenBank/DDBJ databases">
        <title>Male Hemibagrus guttatus genome.</title>
        <authorList>
            <person name="Bian C."/>
        </authorList>
    </citation>
    <scope>NUCLEOTIDE SEQUENCE</scope>
    <source>
        <strain evidence="3">Male_cb2023</strain>
        <tissue evidence="3">Muscle</tissue>
    </source>
</reference>
<dbReference type="EMBL" id="JAUCMX010000028">
    <property type="protein sequence ID" value="KAK3508260.1"/>
    <property type="molecule type" value="Genomic_DNA"/>
</dbReference>
<evidence type="ECO:0000256" key="1">
    <source>
        <dbReference type="SAM" id="MobiDB-lite"/>
    </source>
</evidence>
<feature type="compositionally biased region" description="Polar residues" evidence="1">
    <location>
        <begin position="109"/>
        <end position="121"/>
    </location>
</feature>
<keyword evidence="2" id="KW-0812">Transmembrane</keyword>
<feature type="compositionally biased region" description="Basic residues" evidence="1">
    <location>
        <begin position="97"/>
        <end position="108"/>
    </location>
</feature>
<sequence length="256" mass="27966">MRLCSPAAWAHVHQLNLLAVEKQEKVQMNDSPSSSNGHGHSGVPKPPSGEDEPLVSNSCPSADSDSIVLTSEVPPTPENCVITISGQPEMTNETTNSKKRKRESKKNHVVQNGNIRQNDISDSGDVSPDVKVACSPVLVDSTRADTPTQDLVSSSRSTPPPKKHKSSVASPSSSSLIINIVVTVINIITIMIVIIFTVIIVTIILITIIIINIIISLMIIFIITIITINSHHHCCHCHPHRHHHHRRYHPIQSRAP</sequence>
<dbReference type="Proteomes" id="UP001274896">
    <property type="component" value="Unassembled WGS sequence"/>
</dbReference>
<feature type="compositionally biased region" description="Low complexity" evidence="1">
    <location>
        <begin position="31"/>
        <end position="42"/>
    </location>
</feature>
<feature type="region of interest" description="Disordered" evidence="1">
    <location>
        <begin position="145"/>
        <end position="170"/>
    </location>
</feature>
<keyword evidence="2" id="KW-0472">Membrane</keyword>
<comment type="caution">
    <text evidence="3">The sequence shown here is derived from an EMBL/GenBank/DDBJ whole genome shotgun (WGS) entry which is preliminary data.</text>
</comment>
<gene>
    <name evidence="3" type="ORF">QTP70_017651</name>
</gene>
<organism evidence="3 4">
    <name type="scientific">Hemibagrus guttatus</name>
    <dbReference type="NCBI Taxonomy" id="175788"/>
    <lineage>
        <taxon>Eukaryota</taxon>
        <taxon>Metazoa</taxon>
        <taxon>Chordata</taxon>
        <taxon>Craniata</taxon>
        <taxon>Vertebrata</taxon>
        <taxon>Euteleostomi</taxon>
        <taxon>Actinopterygii</taxon>
        <taxon>Neopterygii</taxon>
        <taxon>Teleostei</taxon>
        <taxon>Ostariophysi</taxon>
        <taxon>Siluriformes</taxon>
        <taxon>Bagridae</taxon>
        <taxon>Hemibagrus</taxon>
    </lineage>
</organism>
<keyword evidence="4" id="KW-1185">Reference proteome</keyword>